<evidence type="ECO:0000313" key="2">
    <source>
        <dbReference type="EMBL" id="EKT78234.1"/>
    </source>
</evidence>
<protein>
    <submittedName>
        <fullName evidence="2">Uncharacterized protein</fullName>
    </submittedName>
</protein>
<gene>
    <name evidence="2" type="ORF">WSS_A33135</name>
</gene>
<feature type="transmembrane region" description="Helical" evidence="1">
    <location>
        <begin position="43"/>
        <end position="63"/>
    </location>
</feature>
<evidence type="ECO:0000256" key="1">
    <source>
        <dbReference type="SAM" id="Phobius"/>
    </source>
</evidence>
<name>K8X9N4_RHOOP</name>
<feature type="transmembrane region" description="Helical" evidence="1">
    <location>
        <begin position="20"/>
        <end position="37"/>
    </location>
</feature>
<proteinExistence type="predicted"/>
<keyword evidence="1" id="KW-0812">Transmembrane</keyword>
<comment type="caution">
    <text evidence="2">The sequence shown here is derived from an EMBL/GenBank/DDBJ whole genome shotgun (WGS) entry which is preliminary data.</text>
</comment>
<keyword evidence="1" id="KW-0472">Membrane</keyword>
<dbReference type="EMBL" id="AJYC02000110">
    <property type="protein sequence ID" value="EKT78234.1"/>
    <property type="molecule type" value="Genomic_DNA"/>
</dbReference>
<accession>K8X9N4</accession>
<dbReference type="Proteomes" id="UP000005951">
    <property type="component" value="Unassembled WGS sequence"/>
</dbReference>
<dbReference type="RefSeq" id="WP_005262643.1">
    <property type="nucleotide sequence ID" value="NZ_AJYC02000110.1"/>
</dbReference>
<organism evidence="2 3">
    <name type="scientific">Rhodococcus opacus M213</name>
    <dbReference type="NCBI Taxonomy" id="1129896"/>
    <lineage>
        <taxon>Bacteria</taxon>
        <taxon>Bacillati</taxon>
        <taxon>Actinomycetota</taxon>
        <taxon>Actinomycetes</taxon>
        <taxon>Mycobacteriales</taxon>
        <taxon>Nocardiaceae</taxon>
        <taxon>Rhodococcus</taxon>
    </lineage>
</organism>
<dbReference type="AlphaFoldDB" id="K8X9N4"/>
<sequence length="75" mass="7908">MAVGKHARPEVSRRRTVRRFALAGLLLLGVVLFAWNAPTHVGWALGGLAGCPLLYGVLAVGVLRPTATSTVRSDS</sequence>
<reference evidence="2 3" key="1">
    <citation type="journal article" date="2013" name="Genome Announc.">
        <title>Draft Genome Sequence of Rhodococcus opacus Strain M213 Shows a Diverse Catabolic Potential.</title>
        <authorList>
            <person name="Pathak A."/>
            <person name="Green S.J."/>
            <person name="Ogram A."/>
            <person name="Chauhan A."/>
        </authorList>
    </citation>
    <scope>NUCLEOTIDE SEQUENCE [LARGE SCALE GENOMIC DNA]</scope>
    <source>
        <strain evidence="2 3">M213</strain>
    </source>
</reference>
<keyword evidence="1" id="KW-1133">Transmembrane helix</keyword>
<evidence type="ECO:0000313" key="3">
    <source>
        <dbReference type="Proteomes" id="UP000005951"/>
    </source>
</evidence>